<feature type="binding site" evidence="2">
    <location>
        <position position="170"/>
    </location>
    <ligand>
        <name>a divalent metal cation</name>
        <dbReference type="ChEBI" id="CHEBI:60240"/>
        <label>1</label>
    </ligand>
</feature>
<evidence type="ECO:0000256" key="1">
    <source>
        <dbReference type="ARBA" id="ARBA00006964"/>
    </source>
</evidence>
<organism evidence="4 5">
    <name type="scientific">Niveomyces insectorum RCEF 264</name>
    <dbReference type="NCBI Taxonomy" id="1081102"/>
    <lineage>
        <taxon>Eukaryota</taxon>
        <taxon>Fungi</taxon>
        <taxon>Dikarya</taxon>
        <taxon>Ascomycota</taxon>
        <taxon>Pezizomycotina</taxon>
        <taxon>Sordariomycetes</taxon>
        <taxon>Hypocreomycetidae</taxon>
        <taxon>Hypocreales</taxon>
        <taxon>Cordycipitaceae</taxon>
        <taxon>Niveomyces</taxon>
    </lineage>
</organism>
<feature type="binding site" evidence="2">
    <location>
        <position position="373"/>
    </location>
    <ligand>
        <name>a divalent metal cation</name>
        <dbReference type="ChEBI" id="CHEBI:60240"/>
        <label>1</label>
    </ligand>
</feature>
<comment type="caution">
    <text evidence="4">The sequence shown here is derived from an EMBL/GenBank/DDBJ whole genome shotgun (WGS) entry which is preliminary data.</text>
</comment>
<reference evidence="4 5" key="1">
    <citation type="journal article" date="2016" name="Genome Biol. Evol.">
        <title>Divergent and convergent evolution of fungal pathogenicity.</title>
        <authorList>
            <person name="Shang Y."/>
            <person name="Xiao G."/>
            <person name="Zheng P."/>
            <person name="Cen K."/>
            <person name="Zhan S."/>
            <person name="Wang C."/>
        </authorList>
    </citation>
    <scope>NUCLEOTIDE SEQUENCE [LARGE SCALE GENOMIC DNA]</scope>
    <source>
        <strain evidence="4 5">RCEF 264</strain>
    </source>
</reference>
<dbReference type="GO" id="GO:0005739">
    <property type="term" value="C:mitochondrion"/>
    <property type="evidence" value="ECO:0007669"/>
    <property type="project" value="TreeGrafter"/>
</dbReference>
<dbReference type="AlphaFoldDB" id="A0A167MMN8"/>
<gene>
    <name evidence="4" type="ORF">SPI_08790</name>
</gene>
<feature type="region of interest" description="Disordered" evidence="3">
    <location>
        <begin position="415"/>
        <end position="434"/>
    </location>
</feature>
<dbReference type="STRING" id="1081102.A0A167MMN8"/>
<dbReference type="InterPro" id="IPR002678">
    <property type="entry name" value="DUF34/NIF3"/>
</dbReference>
<accession>A0A167MMN8</accession>
<dbReference type="Gene3D" id="3.40.1390.30">
    <property type="entry name" value="NIF3 (NGG1p interacting factor 3)-like"/>
    <property type="match status" value="1"/>
</dbReference>
<name>A0A167MMN8_9HYPO</name>
<dbReference type="OrthoDB" id="3345469at2759"/>
<evidence type="ECO:0000313" key="5">
    <source>
        <dbReference type="Proteomes" id="UP000076874"/>
    </source>
</evidence>
<dbReference type="InterPro" id="IPR036069">
    <property type="entry name" value="DUF34/NIF3_sf"/>
</dbReference>
<dbReference type="PANTHER" id="PTHR13799">
    <property type="entry name" value="NGG1 INTERACTING FACTOR 3"/>
    <property type="match status" value="1"/>
</dbReference>
<feature type="binding site" evidence="2">
    <location>
        <position position="208"/>
    </location>
    <ligand>
        <name>a divalent metal cation</name>
        <dbReference type="ChEBI" id="CHEBI:60240"/>
        <label>1</label>
    </ligand>
</feature>
<keyword evidence="2" id="KW-0479">Metal-binding</keyword>
<dbReference type="SUPFAM" id="SSF102705">
    <property type="entry name" value="NIF3 (NGG1p interacting factor 3)-like"/>
    <property type="match status" value="1"/>
</dbReference>
<dbReference type="NCBIfam" id="TIGR00486">
    <property type="entry name" value="YbgI_SA1388"/>
    <property type="match status" value="1"/>
</dbReference>
<dbReference type="GO" id="GO:0046872">
    <property type="term" value="F:metal ion binding"/>
    <property type="evidence" value="ECO:0007669"/>
    <property type="project" value="UniProtKB-KW"/>
</dbReference>
<dbReference type="EMBL" id="AZHD01000023">
    <property type="protein sequence ID" value="OAA54544.1"/>
    <property type="molecule type" value="Genomic_DNA"/>
</dbReference>
<dbReference type="FunFam" id="3.40.1390.30:FF:000001">
    <property type="entry name" value="GTP cyclohydrolase 1 type 2"/>
    <property type="match status" value="1"/>
</dbReference>
<comment type="similarity">
    <text evidence="1">Belongs to the GTP cyclohydrolase I type 2/NIF3 family.</text>
</comment>
<evidence type="ECO:0000256" key="3">
    <source>
        <dbReference type="SAM" id="MobiDB-lite"/>
    </source>
</evidence>
<dbReference type="Proteomes" id="UP000076874">
    <property type="component" value="Unassembled WGS sequence"/>
</dbReference>
<dbReference type="PANTHER" id="PTHR13799:SF13">
    <property type="entry name" value="NIF3-LIKE PROTEIN 1"/>
    <property type="match status" value="1"/>
</dbReference>
<evidence type="ECO:0000313" key="4">
    <source>
        <dbReference type="EMBL" id="OAA54544.1"/>
    </source>
</evidence>
<keyword evidence="5" id="KW-1185">Reference proteome</keyword>
<dbReference type="Pfam" id="PF01784">
    <property type="entry name" value="DUF34_NIF3"/>
    <property type="match status" value="1"/>
</dbReference>
<protein>
    <submittedName>
        <fullName evidence="4">Ngg1 interacting factor</fullName>
    </submittedName>
</protein>
<proteinExistence type="inferred from homology"/>
<sequence length="434" mass="48179">MLPTSDKPGLNSDVPLAPRPRPQLPLRRELASPPSSSIVRLIRFLLAPPRPACSLLCTRCRVFLSAAPVSRSSPFSRHHRLSTSVLPPVQQHARQRFYRCGSPGDAKAVCYPEHQADRSWDNVGLLLENDHAVPAVESHLRHRVLLTNDLTPDVVDEAIMYNVSVVVSYHPIIFRGLKSLTKSDPQQDILMRLIKQNIAVYCPHTALDAASGGLNDWLAEQVRDTAHELGCTKSVIDVVQPLRGATAAEEAKTNTRPSPWTQKENLVGYGRRIILGDTVDVWQLIRGVAARLGGLQHVLVARPWKRQRLSDDGVLNLVDGVAVCAGSGFSVLKDVAADDRVRVVITGEMSHHEALHFAMRGVWVVCVLHSRSERLFLEQRLQGQLAQALRESPDYHCPGATVLVSERDRDPFEIWDVARPPPKRQSDNPGRFSV</sequence>
<feature type="binding site" evidence="2">
    <location>
        <position position="369"/>
    </location>
    <ligand>
        <name>a divalent metal cation</name>
        <dbReference type="ChEBI" id="CHEBI:60240"/>
        <label>1</label>
    </ligand>
</feature>
<feature type="region of interest" description="Disordered" evidence="3">
    <location>
        <begin position="1"/>
        <end position="30"/>
    </location>
</feature>
<evidence type="ECO:0000256" key="2">
    <source>
        <dbReference type="PIRSR" id="PIRSR602678-1"/>
    </source>
</evidence>